<keyword evidence="1" id="KW-1133">Transmembrane helix</keyword>
<evidence type="ECO:0000313" key="3">
    <source>
        <dbReference type="Proteomes" id="UP000176998"/>
    </source>
</evidence>
<comment type="caution">
    <text evidence="2">The sequence shown here is derived from an EMBL/GenBank/DDBJ whole genome shotgun (WGS) entry which is preliminary data.</text>
</comment>
<dbReference type="STRING" id="1209926.A0A1G4ANI9"/>
<dbReference type="GeneID" id="34567055"/>
<reference evidence="2 3" key="1">
    <citation type="submission" date="2016-09" db="EMBL/GenBank/DDBJ databases">
        <authorList>
            <person name="Capua I."/>
            <person name="De Benedictis P."/>
            <person name="Joannis T."/>
            <person name="Lombin L.H."/>
            <person name="Cattoli G."/>
        </authorList>
    </citation>
    <scope>NUCLEOTIDE SEQUENCE [LARGE SCALE GENOMIC DNA]</scope>
    <source>
        <strain evidence="2 3">IMI 309357</strain>
    </source>
</reference>
<feature type="transmembrane region" description="Helical" evidence="1">
    <location>
        <begin position="176"/>
        <end position="196"/>
    </location>
</feature>
<dbReference type="OrthoDB" id="4749307at2759"/>
<dbReference type="EMBL" id="MJBS01000224">
    <property type="protein sequence ID" value="OHE90758.1"/>
    <property type="molecule type" value="Genomic_DNA"/>
</dbReference>
<dbReference type="AlphaFoldDB" id="A0A1G4ANI9"/>
<dbReference type="Proteomes" id="UP000176998">
    <property type="component" value="Unassembled WGS sequence"/>
</dbReference>
<keyword evidence="1" id="KW-0472">Membrane</keyword>
<evidence type="ECO:0000256" key="1">
    <source>
        <dbReference type="SAM" id="Phobius"/>
    </source>
</evidence>
<gene>
    <name evidence="2" type="ORF">CORC01_13930</name>
</gene>
<proteinExistence type="predicted"/>
<protein>
    <submittedName>
        <fullName evidence="2">Uncharacterized protein</fullName>
    </submittedName>
</protein>
<keyword evidence="3" id="KW-1185">Reference proteome</keyword>
<name>A0A1G4ANI9_9PEZI</name>
<evidence type="ECO:0000313" key="2">
    <source>
        <dbReference type="EMBL" id="OHE90758.1"/>
    </source>
</evidence>
<keyword evidence="1" id="KW-0812">Transmembrane</keyword>
<accession>A0A1G4ANI9</accession>
<organism evidence="2 3">
    <name type="scientific">Colletotrichum orchidophilum</name>
    <dbReference type="NCBI Taxonomy" id="1209926"/>
    <lineage>
        <taxon>Eukaryota</taxon>
        <taxon>Fungi</taxon>
        <taxon>Dikarya</taxon>
        <taxon>Ascomycota</taxon>
        <taxon>Pezizomycotina</taxon>
        <taxon>Sordariomycetes</taxon>
        <taxon>Hypocreomycetidae</taxon>
        <taxon>Glomerellales</taxon>
        <taxon>Glomerellaceae</taxon>
        <taxon>Colletotrichum</taxon>
    </lineage>
</organism>
<sequence>MTWPNDAPNPSVRSIFQMIHHDVAYAAWLSVNIRLTHTILHFDWRQPGDHYLPGQVELTDPGVMPILYDALLSPESDVAVTPPYHAAQLPLQPVRSRVMISFVPLVQRVSLVMGANGEEPIGCQRTRLLESRSAYYTEFLNNTGAFDLFDDSLADHAYEMRRSRQSFRSALHNTRFLSTWAVMLLVLYSLSVRLLAGHAKTYGTKTQ</sequence>
<dbReference type="RefSeq" id="XP_022467933.1">
    <property type="nucleotide sequence ID" value="XM_022625545.1"/>
</dbReference>